<protein>
    <submittedName>
        <fullName evidence="3">Uncharacterized protein</fullName>
    </submittedName>
</protein>
<dbReference type="RefSeq" id="WP_212533513.1">
    <property type="nucleotide sequence ID" value="NZ_JAGSOG010000372.1"/>
</dbReference>
<evidence type="ECO:0000256" key="1">
    <source>
        <dbReference type="SAM" id="MobiDB-lite"/>
    </source>
</evidence>
<name>A0A941ISY2_9ACTN</name>
<feature type="signal peptide" evidence="2">
    <location>
        <begin position="1"/>
        <end position="22"/>
    </location>
</feature>
<evidence type="ECO:0000256" key="2">
    <source>
        <dbReference type="SAM" id="SignalP"/>
    </source>
</evidence>
<feature type="chain" id="PRO_5038476520" evidence="2">
    <location>
        <begin position="23"/>
        <end position="194"/>
    </location>
</feature>
<reference evidence="3" key="1">
    <citation type="submission" date="2021-04" db="EMBL/GenBank/DDBJ databases">
        <title>Genome based classification of Actinospica acidithermotolerans sp. nov., an actinobacterium isolated from an Indonesian hot spring.</title>
        <authorList>
            <person name="Kusuma A.B."/>
            <person name="Putra K.E."/>
            <person name="Nafisah S."/>
            <person name="Loh J."/>
            <person name="Nouioui I."/>
            <person name="Goodfellow M."/>
        </authorList>
    </citation>
    <scope>NUCLEOTIDE SEQUENCE</scope>
    <source>
        <strain evidence="3">CSCA 57</strain>
    </source>
</reference>
<proteinExistence type="predicted"/>
<dbReference type="Proteomes" id="UP000675781">
    <property type="component" value="Unassembled WGS sequence"/>
</dbReference>
<evidence type="ECO:0000313" key="4">
    <source>
        <dbReference type="Proteomes" id="UP000675781"/>
    </source>
</evidence>
<evidence type="ECO:0000313" key="3">
    <source>
        <dbReference type="EMBL" id="MBR7839069.1"/>
    </source>
</evidence>
<comment type="caution">
    <text evidence="3">The sequence shown here is derived from an EMBL/GenBank/DDBJ whole genome shotgun (WGS) entry which is preliminary data.</text>
</comment>
<sequence length="194" mass="18729">MNAYRRMAITVTTCAASLSLLAACAAGVTSANQGTSPSAAASGAGSSPTASPSHAASASAGAGSTVRVDAPIGSFPIPRGAQVVANMPCGKQILIELGSVTPPQASDFYNAALPSAGYQITDSTLSSDPSTGAPKGMAELMFTGHGFTGLIIAMANLGAEASADPSVAGLPGSIAKNAVEISLSPAGTTGTPSC</sequence>
<keyword evidence="2" id="KW-0732">Signal</keyword>
<dbReference type="EMBL" id="JAGSOG010000372">
    <property type="protein sequence ID" value="MBR7839069.1"/>
    <property type="molecule type" value="Genomic_DNA"/>
</dbReference>
<feature type="region of interest" description="Disordered" evidence="1">
    <location>
        <begin position="35"/>
        <end position="58"/>
    </location>
</feature>
<gene>
    <name evidence="3" type="ORF">KDL01_37735</name>
</gene>
<keyword evidence="4" id="KW-1185">Reference proteome</keyword>
<dbReference type="AlphaFoldDB" id="A0A941ISY2"/>
<organism evidence="3 4">
    <name type="scientific">Actinospica durhamensis</name>
    <dbReference type="NCBI Taxonomy" id="1508375"/>
    <lineage>
        <taxon>Bacteria</taxon>
        <taxon>Bacillati</taxon>
        <taxon>Actinomycetota</taxon>
        <taxon>Actinomycetes</taxon>
        <taxon>Catenulisporales</taxon>
        <taxon>Actinospicaceae</taxon>
        <taxon>Actinospica</taxon>
    </lineage>
</organism>
<dbReference type="PROSITE" id="PS51257">
    <property type="entry name" value="PROKAR_LIPOPROTEIN"/>
    <property type="match status" value="1"/>
</dbReference>
<accession>A0A941ISY2</accession>